<feature type="transmembrane region" description="Helical" evidence="1">
    <location>
        <begin position="29"/>
        <end position="51"/>
    </location>
</feature>
<feature type="domain" description="YutG/PgpA" evidence="2">
    <location>
        <begin position="2"/>
        <end position="92"/>
    </location>
</feature>
<dbReference type="Pfam" id="PF04608">
    <property type="entry name" value="PgpA"/>
    <property type="match status" value="1"/>
</dbReference>
<evidence type="ECO:0000259" key="2">
    <source>
        <dbReference type="Pfam" id="PF04608"/>
    </source>
</evidence>
<dbReference type="InterPro" id="IPR007686">
    <property type="entry name" value="YutG/PgpA"/>
</dbReference>
<dbReference type="EMBL" id="UINC01010631">
    <property type="protein sequence ID" value="SVA47221.1"/>
    <property type="molecule type" value="Genomic_DNA"/>
</dbReference>
<proteinExistence type="predicted"/>
<evidence type="ECO:0000256" key="1">
    <source>
        <dbReference type="SAM" id="Phobius"/>
    </source>
</evidence>
<keyword evidence="1" id="KW-0472">Membrane</keyword>
<evidence type="ECO:0000313" key="3">
    <source>
        <dbReference type="EMBL" id="SVA47221.1"/>
    </source>
</evidence>
<dbReference type="SUPFAM" id="SSF101307">
    <property type="entry name" value="YutG-like"/>
    <property type="match status" value="1"/>
</dbReference>
<accession>A0A381W4F4</accession>
<dbReference type="PANTHER" id="PTHR36305">
    <property type="entry name" value="PHOSPHATIDYLGLYCEROPHOSPHATASE A"/>
    <property type="match status" value="1"/>
</dbReference>
<dbReference type="InterPro" id="IPR026037">
    <property type="entry name" value="PgpA"/>
</dbReference>
<dbReference type="GO" id="GO:0008962">
    <property type="term" value="F:phosphatidylglycerophosphatase activity"/>
    <property type="evidence" value="ECO:0007669"/>
    <property type="project" value="InterPro"/>
</dbReference>
<dbReference type="PANTHER" id="PTHR36305:SF1">
    <property type="entry name" value="PHOSPHATIDYLGLYCEROPHOSPHATASE A"/>
    <property type="match status" value="1"/>
</dbReference>
<dbReference type="AlphaFoldDB" id="A0A381W4F4"/>
<dbReference type="InterPro" id="IPR036681">
    <property type="entry name" value="PgpA-like_sf"/>
</dbReference>
<organism evidence="3">
    <name type="scientific">marine metagenome</name>
    <dbReference type="NCBI Taxonomy" id="408172"/>
    <lineage>
        <taxon>unclassified sequences</taxon>
        <taxon>metagenomes</taxon>
        <taxon>ecological metagenomes</taxon>
    </lineage>
</organism>
<name>A0A381W4F4_9ZZZZ</name>
<dbReference type="CDD" id="cd06971">
    <property type="entry name" value="PgpA"/>
    <property type="match status" value="1"/>
</dbReference>
<sequence length="98" mass="10678">MILGTIAAEIAVLELESDDPSWIVVDEWAGMWLSMVAIQGASGWMLAFFLFRTFDILKPFPAGRFEQLQGGVGIMADDVVAAGYTQVAVHAVLWTFGI</sequence>
<reference evidence="3" key="1">
    <citation type="submission" date="2018-05" db="EMBL/GenBank/DDBJ databases">
        <authorList>
            <person name="Lanie J.A."/>
            <person name="Ng W.-L."/>
            <person name="Kazmierczak K.M."/>
            <person name="Andrzejewski T.M."/>
            <person name="Davidsen T.M."/>
            <person name="Wayne K.J."/>
            <person name="Tettelin H."/>
            <person name="Glass J.I."/>
            <person name="Rusch D."/>
            <person name="Podicherti R."/>
            <person name="Tsui H.-C.T."/>
            <person name="Winkler M.E."/>
        </authorList>
    </citation>
    <scope>NUCLEOTIDE SEQUENCE</scope>
</reference>
<protein>
    <recommendedName>
        <fullName evidence="2">YutG/PgpA domain-containing protein</fullName>
    </recommendedName>
</protein>
<dbReference type="GO" id="GO:0006629">
    <property type="term" value="P:lipid metabolic process"/>
    <property type="evidence" value="ECO:0007669"/>
    <property type="project" value="InterPro"/>
</dbReference>
<keyword evidence="1" id="KW-0812">Transmembrane</keyword>
<gene>
    <name evidence="3" type="ORF">METZ01_LOCUS100075</name>
</gene>
<keyword evidence="1" id="KW-1133">Transmembrane helix</keyword>